<dbReference type="Gene3D" id="3.30.40.10">
    <property type="entry name" value="Zinc/RING finger domain, C3HC4 (zinc finger)"/>
    <property type="match status" value="1"/>
</dbReference>
<dbReference type="CDD" id="cd16713">
    <property type="entry name" value="RING-HC_BIRC2_3_7"/>
    <property type="match status" value="1"/>
</dbReference>
<sequence>MAPKHPDMADEQDRLSTFFRWPSYAPVSPPVLAKAGFFYTCVSDRVRCFWCDGGLKDWEPGDVPWEEHATWYPDCEFLRQRKGDAFVRAVQASTPYYLRGQQHVQHVLDSVLDSRWYLFRSALGQLQLYDSHLRISLPLSSGKHRDRFQVLLLVNGQAMVVDVASVEFPKNPPSTETRRQVSLLLEDETAVMEKLQEVLFTNSSGFPDLPCGIRPGQICLHRLDRQKKVVVSSAAHANSQRGTVLVAPINELGTADINQITSAKKDDLLPTSDDQYYDIARLLDDLDKRFFSALGPDPRQICMDLANMSLPNPTRTGSRKLPLGWLSEQTLQREVFSEVISARAHLEYGPGHIPKSTTFLHTVDQRGLRQESRRLQTFMDWPRSTPVKPEHLAAAGFFYIGKGDNVQCCTCGNVLNHWREGDDPVLEHFYRFPDCEFAIGYDVGNVPISSSLEPRQETVSSLEKELDRLREERMCKICMEEDAVIVFLPCGHLAVCQTCSATLHNCPICRKQIDRTVRAFMS</sequence>
<organism evidence="8 10">
    <name type="scientific">Branchiostoma belcheri</name>
    <name type="common">Amphioxus</name>
    <dbReference type="NCBI Taxonomy" id="7741"/>
    <lineage>
        <taxon>Eukaryota</taxon>
        <taxon>Metazoa</taxon>
        <taxon>Chordata</taxon>
        <taxon>Cephalochordata</taxon>
        <taxon>Leptocardii</taxon>
        <taxon>Amphioxiformes</taxon>
        <taxon>Branchiostomatidae</taxon>
        <taxon>Branchiostoma</taxon>
    </lineage>
</organism>
<dbReference type="Pfam" id="PF13920">
    <property type="entry name" value="zf-C3HC4_3"/>
    <property type="match status" value="1"/>
</dbReference>
<evidence type="ECO:0000313" key="9">
    <source>
        <dbReference type="RefSeq" id="XP_019637555.1"/>
    </source>
</evidence>
<keyword evidence="8" id="KW-1185">Reference proteome</keyword>
<dbReference type="InterPro" id="IPR050784">
    <property type="entry name" value="IAP"/>
</dbReference>
<dbReference type="PROSITE" id="PS50089">
    <property type="entry name" value="ZF_RING_2"/>
    <property type="match status" value="1"/>
</dbReference>
<dbReference type="SMART" id="SM00238">
    <property type="entry name" value="BIR"/>
    <property type="match status" value="2"/>
</dbReference>
<evidence type="ECO:0000259" key="7">
    <source>
        <dbReference type="PROSITE" id="PS50089"/>
    </source>
</evidence>
<dbReference type="RefSeq" id="XP_019637555.1">
    <property type="nucleotide sequence ID" value="XM_019781996.1"/>
</dbReference>
<keyword evidence="5" id="KW-0862">Zinc</keyword>
<dbReference type="FunFam" id="1.10.1170.10:FF:000036">
    <property type="entry name" value="Predicted protein"/>
    <property type="match status" value="1"/>
</dbReference>
<dbReference type="GO" id="GO:0031398">
    <property type="term" value="P:positive regulation of protein ubiquitination"/>
    <property type="evidence" value="ECO:0007669"/>
    <property type="project" value="TreeGrafter"/>
</dbReference>
<evidence type="ECO:0000256" key="6">
    <source>
        <dbReference type="PROSITE-ProRule" id="PRU00175"/>
    </source>
</evidence>
<evidence type="ECO:0000313" key="8">
    <source>
        <dbReference type="Proteomes" id="UP000515135"/>
    </source>
</evidence>
<reference evidence="9 10" key="1">
    <citation type="submission" date="2025-04" db="UniProtKB">
        <authorList>
            <consortium name="RefSeq"/>
        </authorList>
    </citation>
    <scope>IDENTIFICATION</scope>
    <source>
        <tissue evidence="9 10">Gonad</tissue>
    </source>
</reference>
<dbReference type="GO" id="GO:0051726">
    <property type="term" value="P:regulation of cell cycle"/>
    <property type="evidence" value="ECO:0007669"/>
    <property type="project" value="TreeGrafter"/>
</dbReference>
<evidence type="ECO:0000256" key="2">
    <source>
        <dbReference type="ARBA" id="ARBA00022703"/>
    </source>
</evidence>
<dbReference type="FunFam" id="1.10.1170.10:FF:000002">
    <property type="entry name" value="Baculoviral IAP repeat containing 7"/>
    <property type="match status" value="1"/>
</dbReference>
<evidence type="ECO:0000256" key="5">
    <source>
        <dbReference type="ARBA" id="ARBA00022833"/>
    </source>
</evidence>
<dbReference type="SMART" id="SM00184">
    <property type="entry name" value="RING"/>
    <property type="match status" value="1"/>
</dbReference>
<dbReference type="InterPro" id="IPR001370">
    <property type="entry name" value="BIR_rpt"/>
</dbReference>
<keyword evidence="2" id="KW-0053">Apoptosis</keyword>
<dbReference type="Proteomes" id="UP000515135">
    <property type="component" value="Unplaced"/>
</dbReference>
<dbReference type="SUPFAM" id="SSF57924">
    <property type="entry name" value="Inhibitor of apoptosis (IAP) repeat"/>
    <property type="match status" value="2"/>
</dbReference>
<gene>
    <name evidence="9 10" type="primary">LOC109479927</name>
</gene>
<dbReference type="GO" id="GO:0043027">
    <property type="term" value="F:cysteine-type endopeptidase inhibitor activity involved in apoptotic process"/>
    <property type="evidence" value="ECO:0007669"/>
    <property type="project" value="TreeGrafter"/>
</dbReference>
<dbReference type="GO" id="GO:0005634">
    <property type="term" value="C:nucleus"/>
    <property type="evidence" value="ECO:0007669"/>
    <property type="project" value="TreeGrafter"/>
</dbReference>
<protein>
    <submittedName>
        <fullName evidence="9 10">Uncharacterized protein LOC109479927</fullName>
    </submittedName>
</protein>
<dbReference type="Gene3D" id="1.10.1170.10">
    <property type="entry name" value="Inhibitor Of Apoptosis Protein (2mihbC-IAP-1), Chain A"/>
    <property type="match status" value="2"/>
</dbReference>
<dbReference type="Pfam" id="PF00653">
    <property type="entry name" value="BIR"/>
    <property type="match status" value="2"/>
</dbReference>
<dbReference type="PROSITE" id="PS01282">
    <property type="entry name" value="BIR_REPEAT_1"/>
    <property type="match status" value="1"/>
</dbReference>
<dbReference type="OrthoDB" id="774873at2759"/>
<accession>A0A6P5A6Z8</accession>
<dbReference type="GO" id="GO:0043066">
    <property type="term" value="P:negative regulation of apoptotic process"/>
    <property type="evidence" value="ECO:0007669"/>
    <property type="project" value="TreeGrafter"/>
</dbReference>
<dbReference type="FunFam" id="3.30.40.10:FF:000184">
    <property type="entry name" value="Baculoviral IAP repeat containing 2"/>
    <property type="match status" value="1"/>
</dbReference>
<dbReference type="GO" id="GO:0008270">
    <property type="term" value="F:zinc ion binding"/>
    <property type="evidence" value="ECO:0007669"/>
    <property type="project" value="UniProtKB-KW"/>
</dbReference>
<dbReference type="KEGG" id="bbel:109479927"/>
<keyword evidence="4 6" id="KW-0863">Zinc-finger</keyword>
<dbReference type="GO" id="GO:0005737">
    <property type="term" value="C:cytoplasm"/>
    <property type="evidence" value="ECO:0007669"/>
    <property type="project" value="TreeGrafter"/>
</dbReference>
<dbReference type="GO" id="GO:0061630">
    <property type="term" value="F:ubiquitin protein ligase activity"/>
    <property type="evidence" value="ECO:0007669"/>
    <property type="project" value="TreeGrafter"/>
</dbReference>
<name>A0A6P5A6Z8_BRABE</name>
<dbReference type="AlphaFoldDB" id="A0A6P5A6Z8"/>
<dbReference type="PANTHER" id="PTHR10044:SF139">
    <property type="entry name" value="DEATH-ASSOCIATED INHIBITOR OF APOPTOSIS 2"/>
    <property type="match status" value="1"/>
</dbReference>
<dbReference type="InterPro" id="IPR001841">
    <property type="entry name" value="Znf_RING"/>
</dbReference>
<dbReference type="InterPro" id="IPR013083">
    <property type="entry name" value="Znf_RING/FYVE/PHD"/>
</dbReference>
<evidence type="ECO:0000256" key="3">
    <source>
        <dbReference type="ARBA" id="ARBA00022723"/>
    </source>
</evidence>
<dbReference type="PROSITE" id="PS50143">
    <property type="entry name" value="BIR_REPEAT_2"/>
    <property type="match status" value="2"/>
</dbReference>
<keyword evidence="3" id="KW-0479">Metal-binding</keyword>
<dbReference type="GO" id="GO:0006915">
    <property type="term" value="P:apoptotic process"/>
    <property type="evidence" value="ECO:0007669"/>
    <property type="project" value="UniProtKB-KW"/>
</dbReference>
<dbReference type="PANTHER" id="PTHR10044">
    <property type="entry name" value="INHIBITOR OF APOPTOSIS"/>
    <property type="match status" value="1"/>
</dbReference>
<dbReference type="FunFam" id="1.10.1170.10:FF:000003">
    <property type="entry name" value="E3 ubiquitin-protein ligase XIAP"/>
    <property type="match status" value="1"/>
</dbReference>
<comment type="similarity">
    <text evidence="1">Belongs to the IAP family.</text>
</comment>
<evidence type="ECO:0000313" key="10">
    <source>
        <dbReference type="RefSeq" id="XP_019637556.1"/>
    </source>
</evidence>
<dbReference type="RefSeq" id="XP_019637556.1">
    <property type="nucleotide sequence ID" value="XM_019781997.1"/>
</dbReference>
<evidence type="ECO:0000256" key="1">
    <source>
        <dbReference type="ARBA" id="ARBA00006672"/>
    </source>
</evidence>
<proteinExistence type="inferred from homology"/>
<dbReference type="CDD" id="cd00022">
    <property type="entry name" value="BIR"/>
    <property type="match status" value="2"/>
</dbReference>
<evidence type="ECO:0000256" key="4">
    <source>
        <dbReference type="ARBA" id="ARBA00022771"/>
    </source>
</evidence>
<feature type="domain" description="RING-type" evidence="7">
    <location>
        <begin position="475"/>
        <end position="510"/>
    </location>
</feature>
<dbReference type="GeneID" id="109479927"/>